<feature type="transmembrane region" description="Helical" evidence="10">
    <location>
        <begin position="278"/>
        <end position="296"/>
    </location>
</feature>
<feature type="transmembrane region" description="Helical" evidence="10">
    <location>
        <begin position="302"/>
        <end position="321"/>
    </location>
</feature>
<dbReference type="PIRSF" id="PIRSF000439">
    <property type="entry name" value="Oat_ACAT_DAG_ARE"/>
    <property type="match status" value="1"/>
</dbReference>
<feature type="active site" evidence="9">
    <location>
        <position position="292"/>
    </location>
</feature>
<evidence type="ECO:0000256" key="5">
    <source>
        <dbReference type="ARBA" id="ARBA00022824"/>
    </source>
</evidence>
<dbReference type="PANTHER" id="PTHR10408:SF8">
    <property type="entry name" value="O-ACYLTRANSFERASE"/>
    <property type="match status" value="1"/>
</dbReference>
<dbReference type="GO" id="GO:0005789">
    <property type="term" value="C:endoplasmic reticulum membrane"/>
    <property type="evidence" value="ECO:0007669"/>
    <property type="project" value="UniProtKB-SubCell"/>
</dbReference>
<evidence type="ECO:0000256" key="6">
    <source>
        <dbReference type="ARBA" id="ARBA00022989"/>
    </source>
</evidence>
<comment type="caution">
    <text evidence="11">The sequence shown here is derived from an EMBL/GenBank/DDBJ whole genome shotgun (WGS) entry which is preliminary data.</text>
</comment>
<feature type="transmembrane region" description="Helical" evidence="10">
    <location>
        <begin position="333"/>
        <end position="355"/>
    </location>
</feature>
<keyword evidence="12" id="KW-1185">Reference proteome</keyword>
<organism evidence="11 12">
    <name type="scientific">Caerostris extrusa</name>
    <name type="common">Bark spider</name>
    <name type="synonym">Caerostris bankana</name>
    <dbReference type="NCBI Taxonomy" id="172846"/>
    <lineage>
        <taxon>Eukaryota</taxon>
        <taxon>Metazoa</taxon>
        <taxon>Ecdysozoa</taxon>
        <taxon>Arthropoda</taxon>
        <taxon>Chelicerata</taxon>
        <taxon>Arachnida</taxon>
        <taxon>Araneae</taxon>
        <taxon>Araneomorphae</taxon>
        <taxon>Entelegynae</taxon>
        <taxon>Araneoidea</taxon>
        <taxon>Araneidae</taxon>
        <taxon>Caerostris</taxon>
    </lineage>
</organism>
<feature type="transmembrane region" description="Helical" evidence="10">
    <location>
        <begin position="60"/>
        <end position="81"/>
    </location>
</feature>
<keyword evidence="7 10" id="KW-0472">Membrane</keyword>
<dbReference type="GO" id="GO:0008374">
    <property type="term" value="F:O-acyltransferase activity"/>
    <property type="evidence" value="ECO:0007669"/>
    <property type="project" value="InterPro"/>
</dbReference>
<evidence type="ECO:0000256" key="10">
    <source>
        <dbReference type="SAM" id="Phobius"/>
    </source>
</evidence>
<keyword evidence="6 10" id="KW-1133">Transmembrane helix</keyword>
<dbReference type="Proteomes" id="UP001054945">
    <property type="component" value="Unassembled WGS sequence"/>
</dbReference>
<evidence type="ECO:0000256" key="7">
    <source>
        <dbReference type="ARBA" id="ARBA00023136"/>
    </source>
</evidence>
<keyword evidence="8" id="KW-0012">Acyltransferase</keyword>
<evidence type="ECO:0000256" key="2">
    <source>
        <dbReference type="ARBA" id="ARBA00009010"/>
    </source>
</evidence>
<dbReference type="EMBL" id="BPLR01017981">
    <property type="protein sequence ID" value="GIY95936.1"/>
    <property type="molecule type" value="Genomic_DNA"/>
</dbReference>
<dbReference type="InterPro" id="IPR014371">
    <property type="entry name" value="Oat_ACAT_DAG_ARE"/>
</dbReference>
<evidence type="ECO:0000313" key="12">
    <source>
        <dbReference type="Proteomes" id="UP001054945"/>
    </source>
</evidence>
<keyword evidence="5" id="KW-0256">Endoplasmic reticulum</keyword>
<dbReference type="GO" id="GO:0008203">
    <property type="term" value="P:cholesterol metabolic process"/>
    <property type="evidence" value="ECO:0007669"/>
    <property type="project" value="TreeGrafter"/>
</dbReference>
<dbReference type="AlphaFoldDB" id="A0AAV4XLS4"/>
<evidence type="ECO:0000256" key="9">
    <source>
        <dbReference type="PIRSR" id="PIRSR000439-1"/>
    </source>
</evidence>
<evidence type="ECO:0000256" key="8">
    <source>
        <dbReference type="ARBA" id="ARBA00023315"/>
    </source>
</evidence>
<feature type="transmembrane region" description="Helical" evidence="10">
    <location>
        <begin position="87"/>
        <end position="113"/>
    </location>
</feature>
<keyword evidence="3" id="KW-0808">Transferase</keyword>
<comment type="similarity">
    <text evidence="2">Belongs to the membrane-bound acyltransferase family. Sterol o-acyltransferase subfamily.</text>
</comment>
<evidence type="ECO:0000256" key="4">
    <source>
        <dbReference type="ARBA" id="ARBA00022692"/>
    </source>
</evidence>
<evidence type="ECO:0000256" key="1">
    <source>
        <dbReference type="ARBA" id="ARBA00004477"/>
    </source>
</evidence>
<protein>
    <submittedName>
        <fullName evidence="11">Sterol O-acyltransferase 1</fullName>
    </submittedName>
</protein>
<comment type="subcellular location">
    <subcellularLocation>
        <location evidence="1">Endoplasmic reticulum membrane</location>
        <topology evidence="1">Multi-pass membrane protein</topology>
    </subcellularLocation>
</comment>
<feature type="transmembrane region" description="Helical" evidence="10">
    <location>
        <begin position="203"/>
        <end position="222"/>
    </location>
</feature>
<sequence>MAPHASSEETDKTSKEINKNADTVHWKQNASKKSSLPTKVFVHRNSVLTDLMEVNHLQTVYNISVAFVMLLLLNSVMYYIVLRDMKLIGWAAANVQLFIKCWISYHVLAFLVLYGFKTWIRVRNKINTKIADFVFLQMFIFASILMFVVTSYAMVTNGFRITIHLAIMSEQVRLYMKIYSFVRESVPRVLNYKPSKDGKQEHVLYPTASHYLYYLFAPVLIYRDSYPRTFAFWRQRLYQDWWNSTSFSEYYRKWNAVVHDWLYTYVYMESINAGMGRSIALVTVFFVSSVFHEYILSLSFGFFYPVLGVVYLSVGVPVIFLTKKKTSQLWNTFMWSMLFAGWGFVVFLYSIEWYARANCKGTEDPILDYFIPRSWSKSCHILSYS</sequence>
<reference evidence="11 12" key="1">
    <citation type="submission" date="2021-06" db="EMBL/GenBank/DDBJ databases">
        <title>Caerostris extrusa draft genome.</title>
        <authorList>
            <person name="Kono N."/>
            <person name="Arakawa K."/>
        </authorList>
    </citation>
    <scope>NUCLEOTIDE SEQUENCE [LARGE SCALE GENOMIC DNA]</scope>
</reference>
<name>A0AAV4XLS4_CAEEX</name>
<keyword evidence="4 10" id="KW-0812">Transmembrane</keyword>
<gene>
    <name evidence="11" type="primary">SOAT1</name>
    <name evidence="11" type="ORF">CEXT_206111</name>
</gene>
<feature type="transmembrane region" description="Helical" evidence="10">
    <location>
        <begin position="133"/>
        <end position="155"/>
    </location>
</feature>
<evidence type="ECO:0000256" key="3">
    <source>
        <dbReference type="ARBA" id="ARBA00022679"/>
    </source>
</evidence>
<proteinExistence type="inferred from homology"/>
<dbReference type="InterPro" id="IPR004299">
    <property type="entry name" value="MBOAT_fam"/>
</dbReference>
<dbReference type="Pfam" id="PF03062">
    <property type="entry name" value="MBOAT"/>
    <property type="match status" value="1"/>
</dbReference>
<accession>A0AAV4XLS4</accession>
<evidence type="ECO:0000313" key="11">
    <source>
        <dbReference type="EMBL" id="GIY95936.1"/>
    </source>
</evidence>
<dbReference type="PANTHER" id="PTHR10408">
    <property type="entry name" value="STEROL O-ACYLTRANSFERASE"/>
    <property type="match status" value="1"/>
</dbReference>